<reference evidence="3 4" key="1">
    <citation type="submission" date="2017-05" db="EMBL/GenBank/DDBJ databases">
        <title>Comparative genomic and metabolic analysis of manganese-oxidizing mechanisms in Celeribater manganoxidans DY25T: its adaption to the environment of polymetallic nodule.</title>
        <authorList>
            <person name="Wang X."/>
        </authorList>
    </citation>
    <scope>NUCLEOTIDE SEQUENCE [LARGE SCALE GENOMIC DNA]</scope>
    <source>
        <strain evidence="3 4">DY25</strain>
    </source>
</reference>
<dbReference type="EMBL" id="CP021404">
    <property type="protein sequence ID" value="ATI42493.1"/>
    <property type="molecule type" value="Genomic_DNA"/>
</dbReference>
<accession>A0A291M0G7</accession>
<dbReference type="InterPro" id="IPR036465">
    <property type="entry name" value="vWFA_dom_sf"/>
</dbReference>
<dbReference type="Pfam" id="PF13400">
    <property type="entry name" value="Tad"/>
    <property type="match status" value="1"/>
</dbReference>
<protein>
    <recommendedName>
        <fullName evidence="2">Putative Flp pilus-assembly TadG-like N-terminal domain-containing protein</fullName>
    </recommendedName>
</protein>
<evidence type="ECO:0000313" key="4">
    <source>
        <dbReference type="Proteomes" id="UP000219050"/>
    </source>
</evidence>
<evidence type="ECO:0000313" key="3">
    <source>
        <dbReference type="EMBL" id="ATI42493.1"/>
    </source>
</evidence>
<keyword evidence="1" id="KW-1133">Transmembrane helix</keyword>
<dbReference type="InterPro" id="IPR028087">
    <property type="entry name" value="Tad_N"/>
</dbReference>
<gene>
    <name evidence="3" type="ORF">CBW24_11070</name>
</gene>
<dbReference type="RefSeq" id="WP_088661577.1">
    <property type="nucleotide sequence ID" value="NZ_CP021404.1"/>
</dbReference>
<name>A0A291M0G7_9RHOB</name>
<dbReference type="KEGG" id="cmag:CBW24_11070"/>
<evidence type="ECO:0000256" key="1">
    <source>
        <dbReference type="SAM" id="Phobius"/>
    </source>
</evidence>
<proteinExistence type="predicted"/>
<keyword evidence="1" id="KW-0812">Transmembrane</keyword>
<sequence length="551" mass="60639">MKTARSFLREETGAAMVFSLFLLIGMILIGGIAIDVARYERVRTELQHTIDNAVLAAASLSQTMTPKEVVDSWFDAAGFGHLEPVVAAEDEKTGPMLVGRTVDGSVKADLSTYFLRIWGYEELPVTVASVATERVDDIEISLVLDVSGSMAQDSANTEEGTTKLQELQRAATSFVTKILEQSEPGRVSINLVPYASQVNAGAALLSSYTTSDEHSYSNCIEFETDDFKSAGISTGTKLNRNGHFLFQLVNASDPLAGQWHCRIDDGFEITAVSQSVDDLTAQISKLTAEGSTSIDIGIKWGTALLDESAQTPVSNLIDAGKVDEAFRGRPLPYDASNSMKVLVVMTDGENFPEYRLKSDFASGASDVWRAMYSGNGLYTVHDPEGSGEDLDDDKKKNEPYFFATVTEKKGSYYLNGTGDHFWDATTAGDKFGLSEIHMTWPQVWAEMSYYWHHYNLRTPQGRRYGLSDWPYTPFYTIDASTKNSRMSAACSAAKAKGIVVYTIGFEAPETYADLLRDCAWNETHYFPVEGLKIDDAFDMIASSISMLRLTQ</sequence>
<feature type="domain" description="Putative Flp pilus-assembly TadG-like N-terminal" evidence="2">
    <location>
        <begin position="13"/>
        <end position="59"/>
    </location>
</feature>
<organism evidence="3 4">
    <name type="scientific">Pacificitalea manganoxidans</name>
    <dbReference type="NCBI Taxonomy" id="1411902"/>
    <lineage>
        <taxon>Bacteria</taxon>
        <taxon>Pseudomonadati</taxon>
        <taxon>Pseudomonadota</taxon>
        <taxon>Alphaproteobacteria</taxon>
        <taxon>Rhodobacterales</taxon>
        <taxon>Paracoccaceae</taxon>
        <taxon>Pacificitalea</taxon>
    </lineage>
</organism>
<dbReference type="Gene3D" id="3.40.50.410">
    <property type="entry name" value="von Willebrand factor, type A domain"/>
    <property type="match status" value="1"/>
</dbReference>
<dbReference type="OrthoDB" id="7522752at2"/>
<dbReference type="SUPFAM" id="SSF53300">
    <property type="entry name" value="vWA-like"/>
    <property type="match status" value="1"/>
</dbReference>
<dbReference type="Proteomes" id="UP000219050">
    <property type="component" value="Chromosome"/>
</dbReference>
<feature type="transmembrane region" description="Helical" evidence="1">
    <location>
        <begin position="12"/>
        <end position="34"/>
    </location>
</feature>
<dbReference type="AlphaFoldDB" id="A0A291M0G7"/>
<evidence type="ECO:0000259" key="2">
    <source>
        <dbReference type="Pfam" id="PF13400"/>
    </source>
</evidence>
<keyword evidence="4" id="KW-1185">Reference proteome</keyword>
<keyword evidence="1" id="KW-0472">Membrane</keyword>